<proteinExistence type="predicted"/>
<evidence type="ECO:0000259" key="1">
    <source>
        <dbReference type="Pfam" id="PF01612"/>
    </source>
</evidence>
<evidence type="ECO:0000313" key="3">
    <source>
        <dbReference type="Proteomes" id="UP000708208"/>
    </source>
</evidence>
<feature type="domain" description="3'-5' exonuclease" evidence="1">
    <location>
        <begin position="1"/>
        <end position="63"/>
    </location>
</feature>
<feature type="non-terminal residue" evidence="2">
    <location>
        <position position="1"/>
    </location>
</feature>
<comment type="caution">
    <text evidence="2">The sequence shown here is derived from an EMBL/GenBank/DDBJ whole genome shotgun (WGS) entry which is preliminary data.</text>
</comment>
<keyword evidence="3" id="KW-1185">Reference proteome</keyword>
<dbReference type="Proteomes" id="UP000708208">
    <property type="component" value="Unassembled WGS sequence"/>
</dbReference>
<dbReference type="GO" id="GO:0008408">
    <property type="term" value="F:3'-5' exonuclease activity"/>
    <property type="evidence" value="ECO:0007669"/>
    <property type="project" value="InterPro"/>
</dbReference>
<dbReference type="OrthoDB" id="2250022at2759"/>
<reference evidence="2" key="1">
    <citation type="submission" date="2021-06" db="EMBL/GenBank/DDBJ databases">
        <authorList>
            <person name="Hodson N. C."/>
            <person name="Mongue J. A."/>
            <person name="Jaron S. K."/>
        </authorList>
    </citation>
    <scope>NUCLEOTIDE SEQUENCE</scope>
</reference>
<accession>A0A8J2L4Q2</accession>
<dbReference type="AlphaFoldDB" id="A0A8J2L4Q2"/>
<name>A0A8J2L4Q2_9HEXA</name>
<dbReference type="GO" id="GO:0006139">
    <property type="term" value="P:nucleobase-containing compound metabolic process"/>
    <property type="evidence" value="ECO:0007669"/>
    <property type="project" value="InterPro"/>
</dbReference>
<organism evidence="2 3">
    <name type="scientific">Allacma fusca</name>
    <dbReference type="NCBI Taxonomy" id="39272"/>
    <lineage>
        <taxon>Eukaryota</taxon>
        <taxon>Metazoa</taxon>
        <taxon>Ecdysozoa</taxon>
        <taxon>Arthropoda</taxon>
        <taxon>Hexapoda</taxon>
        <taxon>Collembola</taxon>
        <taxon>Symphypleona</taxon>
        <taxon>Sminthuridae</taxon>
        <taxon>Allacma</taxon>
    </lineage>
</organism>
<dbReference type="GO" id="GO:0003676">
    <property type="term" value="F:nucleic acid binding"/>
    <property type="evidence" value="ECO:0007669"/>
    <property type="project" value="InterPro"/>
</dbReference>
<protein>
    <recommendedName>
        <fullName evidence="1">3'-5' exonuclease domain-containing protein</fullName>
    </recommendedName>
</protein>
<dbReference type="Pfam" id="PF01612">
    <property type="entry name" value="DNA_pol_A_exo1"/>
    <property type="match status" value="1"/>
</dbReference>
<gene>
    <name evidence="2" type="ORF">AFUS01_LOCUS35624</name>
</gene>
<dbReference type="InterPro" id="IPR002562">
    <property type="entry name" value="3'-5'_exonuclease_dom"/>
</dbReference>
<evidence type="ECO:0000313" key="2">
    <source>
        <dbReference type="EMBL" id="CAG7825517.1"/>
    </source>
</evidence>
<sequence>DFEFHIDHCYTDILALLQVDTAKFNFLIDPFKTRNQIMEIFVPQVLESTTILKLMCGCDNDVIISV</sequence>
<dbReference type="EMBL" id="CAJVCH010536608">
    <property type="protein sequence ID" value="CAG7825517.1"/>
    <property type="molecule type" value="Genomic_DNA"/>
</dbReference>